<name>A0ABQ2FD34_9MICO</name>
<gene>
    <name evidence="2" type="ORF">GCM10011509_23230</name>
</gene>
<comment type="caution">
    <text evidence="2">The sequence shown here is derived from an EMBL/GenBank/DDBJ whole genome shotgun (WGS) entry which is preliminary data.</text>
</comment>
<evidence type="ECO:0000313" key="3">
    <source>
        <dbReference type="Proteomes" id="UP000662111"/>
    </source>
</evidence>
<accession>A0ABQ2FD34</accession>
<dbReference type="PANTHER" id="PTHR19288">
    <property type="entry name" value="4-NITROPHENYLPHOSPHATASE-RELATED"/>
    <property type="match status" value="1"/>
</dbReference>
<dbReference type="Pfam" id="PF13344">
    <property type="entry name" value="Hydrolase_6"/>
    <property type="match status" value="1"/>
</dbReference>
<dbReference type="InterPro" id="IPR036412">
    <property type="entry name" value="HAD-like_sf"/>
</dbReference>
<keyword evidence="3" id="KW-1185">Reference proteome</keyword>
<dbReference type="PANTHER" id="PTHR19288:SF95">
    <property type="entry name" value="D-GLYCEROL 3-PHOSPHATE PHOSPHATASE"/>
    <property type="match status" value="1"/>
</dbReference>
<comment type="similarity">
    <text evidence="1">Belongs to the HAD-like hydrolase superfamily.</text>
</comment>
<proteinExistence type="inferred from homology"/>
<evidence type="ECO:0000256" key="1">
    <source>
        <dbReference type="PIRNR" id="PIRNR000915"/>
    </source>
</evidence>
<dbReference type="InterPro" id="IPR006357">
    <property type="entry name" value="HAD-SF_hydro_IIA"/>
</dbReference>
<dbReference type="RefSeq" id="WP_040658018.1">
    <property type="nucleotide sequence ID" value="NZ_BMLB01000005.1"/>
</dbReference>
<reference evidence="3" key="1">
    <citation type="journal article" date="2019" name="Int. J. Syst. Evol. Microbiol.">
        <title>The Global Catalogue of Microorganisms (GCM) 10K type strain sequencing project: providing services to taxonomists for standard genome sequencing and annotation.</title>
        <authorList>
            <consortium name="The Broad Institute Genomics Platform"/>
            <consortium name="The Broad Institute Genome Sequencing Center for Infectious Disease"/>
            <person name="Wu L."/>
            <person name="Ma J."/>
        </authorList>
    </citation>
    <scope>NUCLEOTIDE SEQUENCE [LARGE SCALE GENOMIC DNA]</scope>
    <source>
        <strain evidence="3">CGMCC 1.5362</strain>
    </source>
</reference>
<evidence type="ECO:0000313" key="2">
    <source>
        <dbReference type="EMBL" id="GGK73949.1"/>
    </source>
</evidence>
<dbReference type="NCBIfam" id="TIGR01460">
    <property type="entry name" value="HAD-SF-IIA"/>
    <property type="match status" value="1"/>
</dbReference>
<dbReference type="EMBL" id="BMLB01000005">
    <property type="protein sequence ID" value="GGK73949.1"/>
    <property type="molecule type" value="Genomic_DNA"/>
</dbReference>
<dbReference type="Gene3D" id="3.40.50.1000">
    <property type="entry name" value="HAD superfamily/HAD-like"/>
    <property type="match status" value="2"/>
</dbReference>
<dbReference type="PIRSF" id="PIRSF000915">
    <property type="entry name" value="PGP-type_phosphatase"/>
    <property type="match status" value="1"/>
</dbReference>
<dbReference type="Proteomes" id="UP000662111">
    <property type="component" value="Unassembled WGS sequence"/>
</dbReference>
<evidence type="ECO:0008006" key="4">
    <source>
        <dbReference type="Google" id="ProtNLM"/>
    </source>
</evidence>
<dbReference type="InterPro" id="IPR023214">
    <property type="entry name" value="HAD_sf"/>
</dbReference>
<protein>
    <recommendedName>
        <fullName evidence="4">HAD-IIA family hydrolase</fullName>
    </recommendedName>
</protein>
<organism evidence="2 3">
    <name type="scientific">Ornithinimicrobium pekingense</name>
    <dbReference type="NCBI Taxonomy" id="384677"/>
    <lineage>
        <taxon>Bacteria</taxon>
        <taxon>Bacillati</taxon>
        <taxon>Actinomycetota</taxon>
        <taxon>Actinomycetes</taxon>
        <taxon>Micrococcales</taxon>
        <taxon>Ornithinimicrobiaceae</taxon>
        <taxon>Ornithinimicrobium</taxon>
    </lineage>
</organism>
<dbReference type="Pfam" id="PF13242">
    <property type="entry name" value="Hydrolase_like"/>
    <property type="match status" value="1"/>
</dbReference>
<sequence>MTLRGILCDLDGVVYRGDQACEGAVEGLLDARAAGVRLLFMTNNASRPPEDVAAHISRLGVPVEAGEVLNASQVAAEVLSGRRDRGELSLDGGATVLAVGGVGVGAALDQVGLPWASPADVRERARSGDPLAVTAVVQGYGPQVGVTDLTEAVYAIRSGAAWVATNDDATLPTERGLAMGNGSLVAAVAHATGTLPEVVGKPHAPAYRIAVERLGLDLEECLMLGDRLDTDIAGAAAVGLRSALVLTGVSSRAEAEDAPRELRPDHVAATIPDLRFLWSD</sequence>
<dbReference type="SUPFAM" id="SSF56784">
    <property type="entry name" value="HAD-like"/>
    <property type="match status" value="1"/>
</dbReference>